<comment type="subcellular location">
    <subcellularLocation>
        <location evidence="3">Cell membrane</location>
        <topology evidence="3">Single-pass type I membrane protein</topology>
    </subcellularLocation>
    <subcellularLocation>
        <location evidence="1">Membrane</location>
        <topology evidence="1">Peripheral membrane protein</topology>
    </subcellularLocation>
    <subcellularLocation>
        <location evidence="2">Secreted</location>
        <location evidence="2">Cell wall</location>
    </subcellularLocation>
</comment>
<evidence type="ECO:0000259" key="21">
    <source>
        <dbReference type="Pfam" id="PF23598"/>
    </source>
</evidence>
<keyword evidence="17" id="KW-0325">Glycoprotein</keyword>
<dbReference type="InterPro" id="IPR032675">
    <property type="entry name" value="LRR_dom_sf"/>
</dbReference>
<dbReference type="EMBL" id="QJKJ01010578">
    <property type="protein sequence ID" value="RDX73282.1"/>
    <property type="molecule type" value="Genomic_DNA"/>
</dbReference>
<dbReference type="PROSITE" id="PS51450">
    <property type="entry name" value="LRR"/>
    <property type="match status" value="2"/>
</dbReference>
<evidence type="ECO:0000256" key="6">
    <source>
        <dbReference type="ARBA" id="ARBA00022512"/>
    </source>
</evidence>
<feature type="non-terminal residue" evidence="22">
    <location>
        <position position="813"/>
    </location>
</feature>
<evidence type="ECO:0000256" key="13">
    <source>
        <dbReference type="ARBA" id="ARBA00022989"/>
    </source>
</evidence>
<dbReference type="InterPro" id="IPR001611">
    <property type="entry name" value="Leu-rich_rpt"/>
</dbReference>
<keyword evidence="15" id="KW-1015">Disulfide bond</keyword>
<feature type="domain" description="Leucine-rich repeat-containing N-terminal plant-type" evidence="20">
    <location>
        <begin position="42"/>
        <end position="78"/>
    </location>
</feature>
<feature type="non-terminal residue" evidence="22">
    <location>
        <position position="1"/>
    </location>
</feature>
<dbReference type="Proteomes" id="UP000257109">
    <property type="component" value="Unassembled WGS sequence"/>
</dbReference>
<comment type="similarity">
    <text evidence="18">Belongs to the polygalacturonase-inhibiting protein family.</text>
</comment>
<evidence type="ECO:0000256" key="18">
    <source>
        <dbReference type="ARBA" id="ARBA00038043"/>
    </source>
</evidence>
<dbReference type="InterPro" id="IPR013210">
    <property type="entry name" value="LRR_N_plant-typ"/>
</dbReference>
<comment type="similarity">
    <text evidence="4">Belongs to the RLP family.</text>
</comment>
<keyword evidence="13" id="KW-1133">Transmembrane helix</keyword>
<evidence type="ECO:0000256" key="3">
    <source>
        <dbReference type="ARBA" id="ARBA00004251"/>
    </source>
</evidence>
<evidence type="ECO:0000256" key="7">
    <source>
        <dbReference type="ARBA" id="ARBA00022525"/>
    </source>
</evidence>
<keyword evidence="6" id="KW-0134">Cell wall</keyword>
<evidence type="ECO:0000256" key="11">
    <source>
        <dbReference type="ARBA" id="ARBA00022737"/>
    </source>
</evidence>
<keyword evidence="5" id="KW-1003">Cell membrane</keyword>
<evidence type="ECO:0000256" key="16">
    <source>
        <dbReference type="ARBA" id="ARBA00023170"/>
    </source>
</evidence>
<keyword evidence="16" id="KW-0675">Receptor</keyword>
<sequence>MRFHPSLSLSTMSIPFLFLLFMHSLLFHLVCAQHHVISCIPRERDALLQFKAALWDPSGMLSSWTTPDCCQWDGIRCSNLTSHILMLHLHGDYGISFGRYISGEIRNSLMELQQLDYLNLSFNSFRGTQIPHFLASLTNLRSLDLSSCDFGGKIPSQFGSLSHLNYLNLGWNSVGGSIPPQLGNLSNLQYLDLSDNSFEGNIPSQLGNLSKLQYLDLRDNAFEGNIPSQLGNLSNLQELYLGGSESALKIDDGDEWLSNLISLTHLSLVSIPNLNTSHSWLQMVANLPKLRQLSLVDCSLSDHFILSISPSKLNFSTSLSLLDLSRNTFTSSRIFQWVSNITSNLVELNLRGNQLEDLTSNHFGRVMTSLEHLDLSNNRFNGGIPISFGNACALASLDLSDNNLSNELPEIIHHLSGCARYSLRELNWGENKINGTLPDLSIFSTLKTLDLSENQLNGNIPEGNKLPSQLESLSIQSNNIKGGIPKSFGEACALRYLDMSNNSLSEEFSMIIHHLSGCARYSLEQLDLGMNQIYGTLPDLSIFSSLKVLYLYWNKLNGEVPKDIQFPPQLEKLDMHSSSLKGVLTDYHFANMSKLGLLELSDNPLLALTFTQNWVPPFQLSYMGLRSCMLGSSFPKWLRSQNYFNDLDISNCSISDHVPEWFWAKMEIPEMSNVNISFNNLKGTIRNFPLQIASISLTLASNQFEGPIPPFLRGFAILDLSTNKFSDSFSFLCANGTISMVVQLDLSMNQLSGQIPDCWSHFKSLVYLDLSHNNFSGKIPASMGSLLEVQALRLRNNNLTSDMPLSLSNCTNL</sequence>
<evidence type="ECO:0000256" key="12">
    <source>
        <dbReference type="ARBA" id="ARBA00022821"/>
    </source>
</evidence>
<evidence type="ECO:0000256" key="5">
    <source>
        <dbReference type="ARBA" id="ARBA00022475"/>
    </source>
</evidence>
<evidence type="ECO:0000256" key="2">
    <source>
        <dbReference type="ARBA" id="ARBA00004191"/>
    </source>
</evidence>
<dbReference type="GO" id="GO:0016301">
    <property type="term" value="F:kinase activity"/>
    <property type="evidence" value="ECO:0007669"/>
    <property type="project" value="UniProtKB-KW"/>
</dbReference>
<proteinExistence type="inferred from homology"/>
<dbReference type="PANTHER" id="PTHR48063">
    <property type="entry name" value="LRR RECEPTOR-LIKE KINASE"/>
    <property type="match status" value="1"/>
</dbReference>
<keyword evidence="11" id="KW-0677">Repeat</keyword>
<evidence type="ECO:0000256" key="1">
    <source>
        <dbReference type="ARBA" id="ARBA00004170"/>
    </source>
</evidence>
<dbReference type="OrthoDB" id="1428519at2759"/>
<evidence type="ECO:0000256" key="8">
    <source>
        <dbReference type="ARBA" id="ARBA00022614"/>
    </source>
</evidence>
<evidence type="ECO:0000259" key="20">
    <source>
        <dbReference type="Pfam" id="PF08263"/>
    </source>
</evidence>
<keyword evidence="23" id="KW-1185">Reference proteome</keyword>
<feature type="domain" description="Disease resistance R13L4/SHOC-2-like LRR" evidence="21">
    <location>
        <begin position="132"/>
        <end position="379"/>
    </location>
</feature>
<dbReference type="SMART" id="SM00369">
    <property type="entry name" value="LRR_TYP"/>
    <property type="match status" value="9"/>
</dbReference>
<dbReference type="FunFam" id="3.80.10.10:FF:000400">
    <property type="entry name" value="Nuclear pore complex protein NUP107"/>
    <property type="match status" value="1"/>
</dbReference>
<dbReference type="GO" id="GO:0005886">
    <property type="term" value="C:plasma membrane"/>
    <property type="evidence" value="ECO:0007669"/>
    <property type="project" value="UniProtKB-SubCell"/>
</dbReference>
<name>A0A371F4P5_MUCPR</name>
<dbReference type="Pfam" id="PF00560">
    <property type="entry name" value="LRR_1"/>
    <property type="match status" value="6"/>
</dbReference>
<reference evidence="22" key="1">
    <citation type="submission" date="2018-05" db="EMBL/GenBank/DDBJ databases">
        <title>Draft genome of Mucuna pruriens seed.</title>
        <authorList>
            <person name="Nnadi N.E."/>
            <person name="Vos R."/>
            <person name="Hasami M.H."/>
            <person name="Devisetty U.K."/>
            <person name="Aguiy J.C."/>
        </authorList>
    </citation>
    <scope>NUCLEOTIDE SEQUENCE [LARGE SCALE GENOMIC DNA]</scope>
    <source>
        <strain evidence="22">JCA_2017</strain>
    </source>
</reference>
<keyword evidence="9" id="KW-0812">Transmembrane</keyword>
<keyword evidence="8" id="KW-0433">Leucine-rich repeat</keyword>
<dbReference type="SUPFAM" id="SSF52058">
    <property type="entry name" value="L domain-like"/>
    <property type="match status" value="1"/>
</dbReference>
<feature type="chain" id="PRO_5016961915" evidence="19">
    <location>
        <begin position="33"/>
        <end position="813"/>
    </location>
</feature>
<dbReference type="InterPro" id="IPR046956">
    <property type="entry name" value="RLP23-like"/>
</dbReference>
<dbReference type="InterPro" id="IPR055414">
    <property type="entry name" value="LRR_R13L4/SHOC2-like"/>
</dbReference>
<comment type="caution">
    <text evidence="22">The sequence shown here is derived from an EMBL/GenBank/DDBJ whole genome shotgun (WGS) entry which is preliminary data.</text>
</comment>
<dbReference type="FunFam" id="3.80.10.10:FF:000041">
    <property type="entry name" value="LRR receptor-like serine/threonine-protein kinase ERECTA"/>
    <property type="match status" value="1"/>
</dbReference>
<gene>
    <name evidence="22" type="primary">FLS2</name>
    <name evidence="22" type="ORF">CR513_47129</name>
</gene>
<dbReference type="SUPFAM" id="SSF52047">
    <property type="entry name" value="RNI-like"/>
    <property type="match status" value="2"/>
</dbReference>
<organism evidence="22 23">
    <name type="scientific">Mucuna pruriens</name>
    <name type="common">Velvet bean</name>
    <name type="synonym">Dolichos pruriens</name>
    <dbReference type="NCBI Taxonomy" id="157652"/>
    <lineage>
        <taxon>Eukaryota</taxon>
        <taxon>Viridiplantae</taxon>
        <taxon>Streptophyta</taxon>
        <taxon>Embryophyta</taxon>
        <taxon>Tracheophyta</taxon>
        <taxon>Spermatophyta</taxon>
        <taxon>Magnoliopsida</taxon>
        <taxon>eudicotyledons</taxon>
        <taxon>Gunneridae</taxon>
        <taxon>Pentapetalae</taxon>
        <taxon>rosids</taxon>
        <taxon>fabids</taxon>
        <taxon>Fabales</taxon>
        <taxon>Fabaceae</taxon>
        <taxon>Papilionoideae</taxon>
        <taxon>50 kb inversion clade</taxon>
        <taxon>NPAAA clade</taxon>
        <taxon>indigoferoid/millettioid clade</taxon>
        <taxon>Phaseoleae</taxon>
        <taxon>Mucuna</taxon>
    </lineage>
</organism>
<dbReference type="Pfam" id="PF23598">
    <property type="entry name" value="LRR_14"/>
    <property type="match status" value="1"/>
</dbReference>
<keyword evidence="7" id="KW-0964">Secreted</keyword>
<evidence type="ECO:0000256" key="9">
    <source>
        <dbReference type="ARBA" id="ARBA00022692"/>
    </source>
</evidence>
<dbReference type="InterPro" id="IPR003591">
    <property type="entry name" value="Leu-rich_rpt_typical-subtyp"/>
</dbReference>
<protein>
    <submittedName>
        <fullName evidence="22">LRR receptor-like serine/threonine-protein kinase FLS2</fullName>
    </submittedName>
</protein>
<feature type="signal peptide" evidence="19">
    <location>
        <begin position="1"/>
        <end position="32"/>
    </location>
</feature>
<evidence type="ECO:0000256" key="10">
    <source>
        <dbReference type="ARBA" id="ARBA00022729"/>
    </source>
</evidence>
<accession>A0A371F4P5</accession>
<keyword evidence="10 19" id="KW-0732">Signal</keyword>
<evidence type="ECO:0000256" key="19">
    <source>
        <dbReference type="SAM" id="SignalP"/>
    </source>
</evidence>
<dbReference type="GO" id="GO:0006952">
    <property type="term" value="P:defense response"/>
    <property type="evidence" value="ECO:0007669"/>
    <property type="project" value="UniProtKB-KW"/>
</dbReference>
<evidence type="ECO:0000256" key="4">
    <source>
        <dbReference type="ARBA" id="ARBA00009592"/>
    </source>
</evidence>
<dbReference type="Gene3D" id="3.80.10.10">
    <property type="entry name" value="Ribonuclease Inhibitor"/>
    <property type="match status" value="5"/>
</dbReference>
<dbReference type="AlphaFoldDB" id="A0A371F4P5"/>
<evidence type="ECO:0000256" key="15">
    <source>
        <dbReference type="ARBA" id="ARBA00023157"/>
    </source>
</evidence>
<dbReference type="Pfam" id="PF08263">
    <property type="entry name" value="LRRNT_2"/>
    <property type="match status" value="1"/>
</dbReference>
<evidence type="ECO:0000313" key="23">
    <source>
        <dbReference type="Proteomes" id="UP000257109"/>
    </source>
</evidence>
<dbReference type="STRING" id="157652.A0A371F4P5"/>
<evidence type="ECO:0000256" key="14">
    <source>
        <dbReference type="ARBA" id="ARBA00023136"/>
    </source>
</evidence>
<keyword evidence="14" id="KW-0472">Membrane</keyword>
<evidence type="ECO:0000313" key="22">
    <source>
        <dbReference type="EMBL" id="RDX73282.1"/>
    </source>
</evidence>
<dbReference type="PANTHER" id="PTHR48063:SF98">
    <property type="entry name" value="LRR RECEPTOR-LIKE SERINE_THREONINE-PROTEIN KINASE FLS2"/>
    <property type="match status" value="1"/>
</dbReference>
<evidence type="ECO:0000256" key="17">
    <source>
        <dbReference type="ARBA" id="ARBA00023180"/>
    </source>
</evidence>
<keyword evidence="12" id="KW-0611">Plant defense</keyword>